<evidence type="ECO:0000313" key="3">
    <source>
        <dbReference type="EMBL" id="TKK69297.1"/>
    </source>
</evidence>
<sequence>MNNTTIATENNLIIGKNTNAPLKVYRMGYGTMRLTGEGIWGEPANRNEALQVLKKAVQLGVNFIDTADYYGPDVTNRLIVEALYPYPKNLVICTKVGARRAPDKSWPAFTRPEELRQSIDNNLKQLKLEQLPVVHFRFSTHNNPTPFSESVDAMFELQKEGKILHVGVSNVNVQELEYAMSRGNIATVQNMYSYLQRTTTKLPIGETRGGEVLETCEENSIVFTPFFSLITALPKQEQNIEQVAKKHGATKAQINLAWLLHKSPVILPIPGTSSVAHLEENLAAMNIRLDEEDMGLLG</sequence>
<accession>A0A4U3L6P5</accession>
<dbReference type="CDD" id="cd19088">
    <property type="entry name" value="AKR_AKR13B1"/>
    <property type="match status" value="1"/>
</dbReference>
<dbReference type="EMBL" id="SZQL01000005">
    <property type="protein sequence ID" value="TKK69297.1"/>
    <property type="molecule type" value="Genomic_DNA"/>
</dbReference>
<dbReference type="InterPro" id="IPR023210">
    <property type="entry name" value="NADP_OxRdtase_dom"/>
</dbReference>
<organism evidence="3 4">
    <name type="scientific">Ilyomonas limi</name>
    <dbReference type="NCBI Taxonomy" id="2575867"/>
    <lineage>
        <taxon>Bacteria</taxon>
        <taxon>Pseudomonadati</taxon>
        <taxon>Bacteroidota</taxon>
        <taxon>Chitinophagia</taxon>
        <taxon>Chitinophagales</taxon>
        <taxon>Chitinophagaceae</taxon>
        <taxon>Ilyomonas</taxon>
    </lineage>
</organism>
<dbReference type="InterPro" id="IPR020471">
    <property type="entry name" value="AKR"/>
</dbReference>
<dbReference type="AlphaFoldDB" id="A0A4U3L6P5"/>
<dbReference type="RefSeq" id="WP_137261292.1">
    <property type="nucleotide sequence ID" value="NZ_SZQL01000005.1"/>
</dbReference>
<protein>
    <submittedName>
        <fullName evidence="3">Aldo/keto reductase</fullName>
    </submittedName>
</protein>
<dbReference type="GO" id="GO:0016491">
    <property type="term" value="F:oxidoreductase activity"/>
    <property type="evidence" value="ECO:0007669"/>
    <property type="project" value="UniProtKB-KW"/>
</dbReference>
<dbReference type="InterPro" id="IPR050791">
    <property type="entry name" value="Aldo-Keto_reductase"/>
</dbReference>
<comment type="caution">
    <text evidence="3">The sequence shown here is derived from an EMBL/GenBank/DDBJ whole genome shotgun (WGS) entry which is preliminary data.</text>
</comment>
<gene>
    <name evidence="3" type="ORF">FC093_08245</name>
</gene>
<dbReference type="PRINTS" id="PR00069">
    <property type="entry name" value="ALDKETRDTASE"/>
</dbReference>
<dbReference type="InterPro" id="IPR036812">
    <property type="entry name" value="NAD(P)_OxRdtase_dom_sf"/>
</dbReference>
<dbReference type="OrthoDB" id="9773828at2"/>
<evidence type="ECO:0000256" key="1">
    <source>
        <dbReference type="ARBA" id="ARBA00023002"/>
    </source>
</evidence>
<dbReference type="GO" id="GO:0005737">
    <property type="term" value="C:cytoplasm"/>
    <property type="evidence" value="ECO:0007669"/>
    <property type="project" value="TreeGrafter"/>
</dbReference>
<keyword evidence="1" id="KW-0560">Oxidoreductase</keyword>
<keyword evidence="4" id="KW-1185">Reference proteome</keyword>
<dbReference type="Pfam" id="PF00248">
    <property type="entry name" value="Aldo_ket_red"/>
    <property type="match status" value="1"/>
</dbReference>
<dbReference type="Proteomes" id="UP000305848">
    <property type="component" value="Unassembled WGS sequence"/>
</dbReference>
<dbReference type="Gene3D" id="3.20.20.100">
    <property type="entry name" value="NADP-dependent oxidoreductase domain"/>
    <property type="match status" value="1"/>
</dbReference>
<dbReference type="PANTHER" id="PTHR43625">
    <property type="entry name" value="AFLATOXIN B1 ALDEHYDE REDUCTASE"/>
    <property type="match status" value="1"/>
</dbReference>
<reference evidence="3 4" key="1">
    <citation type="submission" date="2019-05" db="EMBL/GenBank/DDBJ databases">
        <title>Panacibacter sp. strain 17mud1-8 Genome sequencing and assembly.</title>
        <authorList>
            <person name="Chhetri G."/>
        </authorList>
    </citation>
    <scope>NUCLEOTIDE SEQUENCE [LARGE SCALE GENOMIC DNA]</scope>
    <source>
        <strain evidence="3 4">17mud1-8</strain>
    </source>
</reference>
<feature type="domain" description="NADP-dependent oxidoreductase" evidence="2">
    <location>
        <begin position="26"/>
        <end position="295"/>
    </location>
</feature>
<evidence type="ECO:0000259" key="2">
    <source>
        <dbReference type="Pfam" id="PF00248"/>
    </source>
</evidence>
<proteinExistence type="predicted"/>
<dbReference type="PANTHER" id="PTHR43625:SF40">
    <property type="entry name" value="ALDO-KETO REDUCTASE YAKC [NADP(+)]"/>
    <property type="match status" value="1"/>
</dbReference>
<evidence type="ECO:0000313" key="4">
    <source>
        <dbReference type="Proteomes" id="UP000305848"/>
    </source>
</evidence>
<name>A0A4U3L6P5_9BACT</name>
<dbReference type="SUPFAM" id="SSF51430">
    <property type="entry name" value="NAD(P)-linked oxidoreductase"/>
    <property type="match status" value="1"/>
</dbReference>